<protein>
    <submittedName>
        <fullName evidence="1">Uncharacterized protein</fullName>
    </submittedName>
</protein>
<reference evidence="1" key="1">
    <citation type="journal article" date="2014" name="Front. Microbiol.">
        <title>High frequency of phylogenetically diverse reductive dehalogenase-homologous genes in deep subseafloor sedimentary metagenomes.</title>
        <authorList>
            <person name="Kawai M."/>
            <person name="Futagami T."/>
            <person name="Toyoda A."/>
            <person name="Takaki Y."/>
            <person name="Nishi S."/>
            <person name="Hori S."/>
            <person name="Arai W."/>
            <person name="Tsubouchi T."/>
            <person name="Morono Y."/>
            <person name="Uchiyama I."/>
            <person name="Ito T."/>
            <person name="Fujiyama A."/>
            <person name="Inagaki F."/>
            <person name="Takami H."/>
        </authorList>
    </citation>
    <scope>NUCLEOTIDE SEQUENCE</scope>
    <source>
        <strain evidence="1">Expedition CK06-06</strain>
    </source>
</reference>
<accession>X0VIT5</accession>
<comment type="caution">
    <text evidence="1">The sequence shown here is derived from an EMBL/GenBank/DDBJ whole genome shotgun (WGS) entry which is preliminary data.</text>
</comment>
<proteinExistence type="predicted"/>
<gene>
    <name evidence="1" type="ORF">S01H1_47011</name>
</gene>
<dbReference type="EMBL" id="BARS01030123">
    <property type="protein sequence ID" value="GAG18175.1"/>
    <property type="molecule type" value="Genomic_DNA"/>
</dbReference>
<evidence type="ECO:0000313" key="1">
    <source>
        <dbReference type="EMBL" id="GAG18175.1"/>
    </source>
</evidence>
<organism evidence="1">
    <name type="scientific">marine sediment metagenome</name>
    <dbReference type="NCBI Taxonomy" id="412755"/>
    <lineage>
        <taxon>unclassified sequences</taxon>
        <taxon>metagenomes</taxon>
        <taxon>ecological metagenomes</taxon>
    </lineage>
</organism>
<name>X0VIT5_9ZZZZ</name>
<dbReference type="AlphaFoldDB" id="X0VIT5"/>
<sequence length="43" mass="5115">MLKMMKEEEEGIAKTMSRETEIVLIVQRERPCQNLPIEKCKNH</sequence>